<dbReference type="SMART" id="SM00014">
    <property type="entry name" value="acidPPc"/>
    <property type="match status" value="1"/>
</dbReference>
<evidence type="ECO:0000256" key="1">
    <source>
        <dbReference type="SAM" id="Phobius"/>
    </source>
</evidence>
<organism evidence="3 4">
    <name type="scientific">Candidatus Nomurabacteria bacterium GW2011_GWE1_35_16</name>
    <dbReference type="NCBI Taxonomy" id="1618761"/>
    <lineage>
        <taxon>Bacteria</taxon>
        <taxon>Candidatus Nomuraibacteriota</taxon>
    </lineage>
</organism>
<sequence length="195" mass="22050">MNNTIFFSLYNLTHRSAIFDWIVLFFANPFIYILILIAIIFLVFYTNGVFDSKNFSQQYNLGPRLKVIFFIGSSAVFAWIITSILKAIIVYPRPFIVFENIKPLFLHGGMDSFPSGHATFTAALAMSLFLINKKVGIYFAIGALFVGSSRIVAGVHFPIDILFGYIIGILVSFIFSLIFKAKFIDRLLAIFTKTL</sequence>
<keyword evidence="1" id="KW-0472">Membrane</keyword>
<keyword evidence="1" id="KW-1133">Transmembrane helix</keyword>
<dbReference type="PANTHER" id="PTHR14969:SF13">
    <property type="entry name" value="AT30094P"/>
    <property type="match status" value="1"/>
</dbReference>
<feature type="transmembrane region" description="Helical" evidence="1">
    <location>
        <begin position="67"/>
        <end position="92"/>
    </location>
</feature>
<dbReference type="EMBL" id="LBPY01000003">
    <property type="protein sequence ID" value="KKP66712.1"/>
    <property type="molecule type" value="Genomic_DNA"/>
</dbReference>
<dbReference type="InterPro" id="IPR000326">
    <property type="entry name" value="PAP2/HPO"/>
</dbReference>
<evidence type="ECO:0000313" key="4">
    <source>
        <dbReference type="Proteomes" id="UP000034952"/>
    </source>
</evidence>
<reference evidence="3 4" key="1">
    <citation type="journal article" date="2015" name="Nature">
        <title>rRNA introns, odd ribosomes, and small enigmatic genomes across a large radiation of phyla.</title>
        <authorList>
            <person name="Brown C.T."/>
            <person name="Hug L.A."/>
            <person name="Thomas B.C."/>
            <person name="Sharon I."/>
            <person name="Castelle C.J."/>
            <person name="Singh A."/>
            <person name="Wilkins M.J."/>
            <person name="Williams K.H."/>
            <person name="Banfield J.F."/>
        </authorList>
    </citation>
    <scope>NUCLEOTIDE SEQUENCE [LARGE SCALE GENOMIC DNA]</scope>
</reference>
<proteinExistence type="predicted"/>
<feature type="transmembrane region" description="Helical" evidence="1">
    <location>
        <begin position="137"/>
        <end position="155"/>
    </location>
</feature>
<comment type="caution">
    <text evidence="3">The sequence shown here is derived from an EMBL/GenBank/DDBJ whole genome shotgun (WGS) entry which is preliminary data.</text>
</comment>
<name>A0A0G0EHH2_9BACT</name>
<dbReference type="AlphaFoldDB" id="A0A0G0EHH2"/>
<dbReference type="SUPFAM" id="SSF48317">
    <property type="entry name" value="Acid phosphatase/Vanadium-dependent haloperoxidase"/>
    <property type="match status" value="1"/>
</dbReference>
<feature type="domain" description="Phosphatidic acid phosphatase type 2/haloperoxidase" evidence="2">
    <location>
        <begin position="65"/>
        <end position="176"/>
    </location>
</feature>
<dbReference type="PANTHER" id="PTHR14969">
    <property type="entry name" value="SPHINGOSINE-1-PHOSPHATE PHOSPHOHYDROLASE"/>
    <property type="match status" value="1"/>
</dbReference>
<keyword evidence="1" id="KW-0812">Transmembrane</keyword>
<dbReference type="CDD" id="cd01610">
    <property type="entry name" value="PAP2_like"/>
    <property type="match status" value="1"/>
</dbReference>
<evidence type="ECO:0000259" key="2">
    <source>
        <dbReference type="SMART" id="SM00014"/>
    </source>
</evidence>
<accession>A0A0G0EHH2</accession>
<dbReference type="Gene3D" id="1.20.144.10">
    <property type="entry name" value="Phosphatidic acid phosphatase type 2/haloperoxidase"/>
    <property type="match status" value="1"/>
</dbReference>
<dbReference type="Proteomes" id="UP000034952">
    <property type="component" value="Unassembled WGS sequence"/>
</dbReference>
<dbReference type="GO" id="GO:0042392">
    <property type="term" value="F:sphingosine-1-phosphate phosphatase activity"/>
    <property type="evidence" value="ECO:0007669"/>
    <property type="project" value="TreeGrafter"/>
</dbReference>
<protein>
    <submittedName>
        <fullName evidence="3">Phosphoesterase PA-phosphatase releated protein</fullName>
    </submittedName>
</protein>
<feature type="transmembrane region" description="Helical" evidence="1">
    <location>
        <begin position="161"/>
        <end position="179"/>
    </location>
</feature>
<evidence type="ECO:0000313" key="3">
    <source>
        <dbReference type="EMBL" id="KKP66712.1"/>
    </source>
</evidence>
<dbReference type="Pfam" id="PF01569">
    <property type="entry name" value="PAP2"/>
    <property type="match status" value="1"/>
</dbReference>
<gene>
    <name evidence="3" type="ORF">UR64_C0003G0005</name>
</gene>
<feature type="transmembrane region" description="Helical" evidence="1">
    <location>
        <begin position="21"/>
        <end position="46"/>
    </location>
</feature>
<dbReference type="InterPro" id="IPR036938">
    <property type="entry name" value="PAP2/HPO_sf"/>
</dbReference>